<evidence type="ECO:0000313" key="2">
    <source>
        <dbReference type="Proteomes" id="UP000054632"/>
    </source>
</evidence>
<dbReference type="Proteomes" id="UP000054632">
    <property type="component" value="Unassembled WGS sequence"/>
</dbReference>
<proteinExistence type="predicted"/>
<organism evidence="1 2">
    <name type="scientific">Trichinella pseudospiralis</name>
    <name type="common">Parasitic roundworm</name>
    <dbReference type="NCBI Taxonomy" id="6337"/>
    <lineage>
        <taxon>Eukaryota</taxon>
        <taxon>Metazoa</taxon>
        <taxon>Ecdysozoa</taxon>
        <taxon>Nematoda</taxon>
        <taxon>Enoplea</taxon>
        <taxon>Dorylaimia</taxon>
        <taxon>Trichinellida</taxon>
        <taxon>Trichinellidae</taxon>
        <taxon>Trichinella</taxon>
    </lineage>
</organism>
<gene>
    <name evidence="1" type="ORF">T4A_9614</name>
</gene>
<accession>A0A0V1DKU3</accession>
<dbReference type="EMBL" id="JYDR01002494">
    <property type="protein sequence ID" value="KRY62240.1"/>
    <property type="molecule type" value="Genomic_DNA"/>
</dbReference>
<dbReference type="AlphaFoldDB" id="A0A0V1DKU3"/>
<comment type="caution">
    <text evidence="1">The sequence shown here is derived from an EMBL/GenBank/DDBJ whole genome shotgun (WGS) entry which is preliminary data.</text>
</comment>
<reference evidence="1 2" key="1">
    <citation type="submission" date="2015-01" db="EMBL/GenBank/DDBJ databases">
        <title>Evolution of Trichinella species and genotypes.</title>
        <authorList>
            <person name="Korhonen P.K."/>
            <person name="Edoardo P."/>
            <person name="Giuseppe L.R."/>
            <person name="Gasser R.B."/>
        </authorList>
    </citation>
    <scope>NUCLEOTIDE SEQUENCE [LARGE SCALE GENOMIC DNA]</scope>
    <source>
        <strain evidence="1">ISS13</strain>
    </source>
</reference>
<evidence type="ECO:0000313" key="1">
    <source>
        <dbReference type="EMBL" id="KRY62240.1"/>
    </source>
</evidence>
<protein>
    <submittedName>
        <fullName evidence="1">Uncharacterized protein</fullName>
    </submittedName>
</protein>
<name>A0A0V1DKU3_TRIPS</name>
<sequence>MQTLPCSLGRVRESAIFLALWAGEAHASRPWSGESLGFPR</sequence>